<evidence type="ECO:0000256" key="9">
    <source>
        <dbReference type="ARBA" id="ARBA00023136"/>
    </source>
</evidence>
<evidence type="ECO:0000256" key="6">
    <source>
        <dbReference type="ARBA" id="ARBA00022927"/>
    </source>
</evidence>
<comment type="similarity">
    <text evidence="2">Belongs to the YajC family.</text>
</comment>
<protein>
    <submittedName>
        <fullName evidence="11">Preprotein translocase subunit YajC</fullName>
    </submittedName>
</protein>
<proteinExistence type="inferred from homology"/>
<evidence type="ECO:0000256" key="8">
    <source>
        <dbReference type="ARBA" id="ARBA00023010"/>
    </source>
</evidence>
<keyword evidence="3" id="KW-0813">Transport</keyword>
<comment type="caution">
    <text evidence="11">The sequence shown here is derived from an EMBL/GenBank/DDBJ whole genome shotgun (WGS) entry which is preliminary data.</text>
</comment>
<evidence type="ECO:0000256" key="7">
    <source>
        <dbReference type="ARBA" id="ARBA00022989"/>
    </source>
</evidence>
<accession>A0A926D009</accession>
<dbReference type="GO" id="GO:0015031">
    <property type="term" value="P:protein transport"/>
    <property type="evidence" value="ECO:0007669"/>
    <property type="project" value="UniProtKB-KW"/>
</dbReference>
<dbReference type="SMART" id="SM01323">
    <property type="entry name" value="YajC"/>
    <property type="match status" value="1"/>
</dbReference>
<evidence type="ECO:0000256" key="3">
    <source>
        <dbReference type="ARBA" id="ARBA00022448"/>
    </source>
</evidence>
<gene>
    <name evidence="11" type="primary">yajC</name>
    <name evidence="11" type="ORF">H8699_06430</name>
</gene>
<keyword evidence="8" id="KW-0811">Translocation</keyword>
<keyword evidence="5 10" id="KW-0812">Transmembrane</keyword>
<organism evidence="11 12">
    <name type="scientific">Luoshenia tenuis</name>
    <dbReference type="NCBI Taxonomy" id="2763654"/>
    <lineage>
        <taxon>Bacteria</taxon>
        <taxon>Bacillati</taxon>
        <taxon>Bacillota</taxon>
        <taxon>Clostridia</taxon>
        <taxon>Christensenellales</taxon>
        <taxon>Christensenellaceae</taxon>
        <taxon>Luoshenia</taxon>
    </lineage>
</organism>
<comment type="subcellular location">
    <subcellularLocation>
        <location evidence="1">Cell membrane</location>
        <topology evidence="1">Single-pass membrane protein</topology>
    </subcellularLocation>
</comment>
<evidence type="ECO:0000256" key="5">
    <source>
        <dbReference type="ARBA" id="ARBA00022692"/>
    </source>
</evidence>
<evidence type="ECO:0000256" key="2">
    <source>
        <dbReference type="ARBA" id="ARBA00006742"/>
    </source>
</evidence>
<dbReference type="Pfam" id="PF02699">
    <property type="entry name" value="YajC"/>
    <property type="match status" value="1"/>
</dbReference>
<evidence type="ECO:0000313" key="11">
    <source>
        <dbReference type="EMBL" id="MBC8529059.1"/>
    </source>
</evidence>
<sequence>MPIAEAAGVSVDQSNQFLNILVNIGPIVLLVVLFYFFLIRPQQKREKKTKEMLASIKTGDRITTIGGIYARVVEAHDDVLVVEVGADKTKLMIARWAVRNLEDSDADNEMIKPE</sequence>
<dbReference type="NCBIfam" id="TIGR00739">
    <property type="entry name" value="yajC"/>
    <property type="match status" value="1"/>
</dbReference>
<dbReference type="PANTHER" id="PTHR33909:SF1">
    <property type="entry name" value="SEC TRANSLOCON ACCESSORY COMPLEX SUBUNIT YAJC"/>
    <property type="match status" value="1"/>
</dbReference>
<evidence type="ECO:0000313" key="12">
    <source>
        <dbReference type="Proteomes" id="UP000654279"/>
    </source>
</evidence>
<evidence type="ECO:0000256" key="1">
    <source>
        <dbReference type="ARBA" id="ARBA00004162"/>
    </source>
</evidence>
<keyword evidence="4" id="KW-1003">Cell membrane</keyword>
<keyword evidence="12" id="KW-1185">Reference proteome</keyword>
<reference evidence="11" key="1">
    <citation type="submission" date="2020-08" db="EMBL/GenBank/DDBJ databases">
        <title>Genome public.</title>
        <authorList>
            <person name="Liu C."/>
            <person name="Sun Q."/>
        </authorList>
    </citation>
    <scope>NUCLEOTIDE SEQUENCE</scope>
    <source>
        <strain evidence="11">NSJ-44</strain>
    </source>
</reference>
<dbReference type="GO" id="GO:0005886">
    <property type="term" value="C:plasma membrane"/>
    <property type="evidence" value="ECO:0007669"/>
    <property type="project" value="UniProtKB-SubCell"/>
</dbReference>
<dbReference type="PRINTS" id="PR01853">
    <property type="entry name" value="YAJCTRNLCASE"/>
</dbReference>
<evidence type="ECO:0000256" key="10">
    <source>
        <dbReference type="SAM" id="Phobius"/>
    </source>
</evidence>
<keyword evidence="9 10" id="KW-0472">Membrane</keyword>
<name>A0A926D009_9FIRM</name>
<dbReference type="InterPro" id="IPR003849">
    <property type="entry name" value="Preprotein_translocase_YajC"/>
</dbReference>
<dbReference type="PANTHER" id="PTHR33909">
    <property type="entry name" value="SEC TRANSLOCON ACCESSORY COMPLEX SUBUNIT YAJC"/>
    <property type="match status" value="1"/>
</dbReference>
<evidence type="ECO:0000256" key="4">
    <source>
        <dbReference type="ARBA" id="ARBA00022475"/>
    </source>
</evidence>
<dbReference type="EMBL" id="JACRSO010000002">
    <property type="protein sequence ID" value="MBC8529059.1"/>
    <property type="molecule type" value="Genomic_DNA"/>
</dbReference>
<dbReference type="AlphaFoldDB" id="A0A926D009"/>
<keyword evidence="7 10" id="KW-1133">Transmembrane helix</keyword>
<keyword evidence="6" id="KW-0653">Protein transport</keyword>
<feature type="transmembrane region" description="Helical" evidence="10">
    <location>
        <begin position="20"/>
        <end position="38"/>
    </location>
</feature>
<dbReference type="Proteomes" id="UP000654279">
    <property type="component" value="Unassembled WGS sequence"/>
</dbReference>